<keyword evidence="3" id="KW-1185">Reference proteome</keyword>
<dbReference type="EMBL" id="SACK01000005">
    <property type="protein sequence ID" value="RVU00382.1"/>
    <property type="molecule type" value="Genomic_DNA"/>
</dbReference>
<dbReference type="Proteomes" id="UP000282759">
    <property type="component" value="Unassembled WGS sequence"/>
</dbReference>
<name>A0A3S2V132_9SPHI</name>
<evidence type="ECO:0000313" key="2">
    <source>
        <dbReference type="EMBL" id="RVU00382.1"/>
    </source>
</evidence>
<protein>
    <submittedName>
        <fullName evidence="2">DinB family protein</fullName>
    </submittedName>
</protein>
<dbReference type="InterPro" id="IPR034660">
    <property type="entry name" value="DinB/YfiT-like"/>
</dbReference>
<dbReference type="RefSeq" id="WP_127705549.1">
    <property type="nucleotide sequence ID" value="NZ_SACK01000005.1"/>
</dbReference>
<comment type="caution">
    <text evidence="2">The sequence shown here is derived from an EMBL/GenBank/DDBJ whole genome shotgun (WGS) entry which is preliminary data.</text>
</comment>
<proteinExistence type="predicted"/>
<dbReference type="SUPFAM" id="SSF109854">
    <property type="entry name" value="DinB/YfiT-like putative metalloenzymes"/>
    <property type="match status" value="1"/>
</dbReference>
<feature type="domain" description="DinB-like" evidence="1">
    <location>
        <begin position="31"/>
        <end position="164"/>
    </location>
</feature>
<organism evidence="2 3">
    <name type="scientific">Mucilaginibacter limnophilus</name>
    <dbReference type="NCBI Taxonomy" id="1932778"/>
    <lineage>
        <taxon>Bacteria</taxon>
        <taxon>Pseudomonadati</taxon>
        <taxon>Bacteroidota</taxon>
        <taxon>Sphingobacteriia</taxon>
        <taxon>Sphingobacteriales</taxon>
        <taxon>Sphingobacteriaceae</taxon>
        <taxon>Mucilaginibacter</taxon>
    </lineage>
</organism>
<reference evidence="2 3" key="1">
    <citation type="submission" date="2019-01" db="EMBL/GenBank/DDBJ databases">
        <authorList>
            <person name="Chen W.-M."/>
        </authorList>
    </citation>
    <scope>NUCLEOTIDE SEQUENCE [LARGE SCALE GENOMIC DNA]</scope>
    <source>
        <strain evidence="2 3">YBJ-36</strain>
    </source>
</reference>
<dbReference type="InterPro" id="IPR024775">
    <property type="entry name" value="DinB-like"/>
</dbReference>
<sequence length="172" mass="20195">MISKPQPNEYGPLPANYISLINDDENIISVLEQQRDYTYSLFHQLTEQQAAFAYAEGKWTLKEVLGHMIDTERVFAFRAFVFSREQQDLPGFDQEVYMYYSTYNTRNIQDIADEFKILRDANLYMFRSISDEQSLRTGIASGYEISVRALVYATAGHERHHLNILRDRYNLK</sequence>
<gene>
    <name evidence="2" type="ORF">EOD41_12955</name>
</gene>
<dbReference type="Gene3D" id="1.20.120.450">
    <property type="entry name" value="dinb family like domain"/>
    <property type="match status" value="1"/>
</dbReference>
<dbReference type="Pfam" id="PF12867">
    <property type="entry name" value="DinB_2"/>
    <property type="match status" value="1"/>
</dbReference>
<dbReference type="AlphaFoldDB" id="A0A3S2V132"/>
<evidence type="ECO:0000313" key="3">
    <source>
        <dbReference type="Proteomes" id="UP000282759"/>
    </source>
</evidence>
<dbReference type="OrthoDB" id="9793216at2"/>
<evidence type="ECO:0000259" key="1">
    <source>
        <dbReference type="Pfam" id="PF12867"/>
    </source>
</evidence>
<accession>A0A3S2V132</accession>